<dbReference type="AlphaFoldDB" id="A0A511AIA4"/>
<accession>A0A511AIA4</accession>
<comment type="caution">
    <text evidence="1">The sequence shown here is derived from an EMBL/GenBank/DDBJ whole genome shotgun (WGS) entry which is preliminary data.</text>
</comment>
<evidence type="ECO:0000313" key="2">
    <source>
        <dbReference type="Proteomes" id="UP000321225"/>
    </source>
</evidence>
<reference evidence="1 2" key="1">
    <citation type="submission" date="2019-07" db="EMBL/GenBank/DDBJ databases">
        <title>Whole genome shotgun sequence of Microbacterium aerolatum NBRC 103071.</title>
        <authorList>
            <person name="Hosoyama A."/>
            <person name="Uohara A."/>
            <person name="Ohji S."/>
            <person name="Ichikawa N."/>
        </authorList>
    </citation>
    <scope>NUCLEOTIDE SEQUENCE [LARGE SCALE GENOMIC DNA]</scope>
    <source>
        <strain evidence="1 2">NBRC 103071</strain>
    </source>
</reference>
<protein>
    <submittedName>
        <fullName evidence="1">Uncharacterized protein</fullName>
    </submittedName>
</protein>
<keyword evidence="2" id="KW-1185">Reference proteome</keyword>
<evidence type="ECO:0000313" key="1">
    <source>
        <dbReference type="EMBL" id="GEK87053.1"/>
    </source>
</evidence>
<dbReference type="Proteomes" id="UP000321225">
    <property type="component" value="Unassembled WGS sequence"/>
</dbReference>
<gene>
    <name evidence="1" type="ORF">MAE01_22290</name>
</gene>
<sequence>MVAEHSEPRATPPHVQLTGDLAVVQHHERVSAAVAVLLQEPADAQTHVEARRAAGDRRLPALQPRAIVQQLLLQDARVTGPDEPQLDRAVTVSLQQFHAIPAVRELRGPR</sequence>
<organism evidence="1 2">
    <name type="scientific">Microbacterium aerolatum</name>
    <dbReference type="NCBI Taxonomy" id="153731"/>
    <lineage>
        <taxon>Bacteria</taxon>
        <taxon>Bacillati</taxon>
        <taxon>Actinomycetota</taxon>
        <taxon>Actinomycetes</taxon>
        <taxon>Micrococcales</taxon>
        <taxon>Microbacteriaceae</taxon>
        <taxon>Microbacterium</taxon>
    </lineage>
</organism>
<dbReference type="EMBL" id="BJUW01000010">
    <property type="protein sequence ID" value="GEK87053.1"/>
    <property type="molecule type" value="Genomic_DNA"/>
</dbReference>
<proteinExistence type="predicted"/>
<name>A0A511AIA4_9MICO</name>